<dbReference type="AlphaFoldDB" id="A0A133VIK8"/>
<feature type="region of interest" description="Disordered" evidence="1">
    <location>
        <begin position="146"/>
        <end position="165"/>
    </location>
</feature>
<proteinExistence type="predicted"/>
<accession>A0A133VIK8</accession>
<protein>
    <submittedName>
        <fullName evidence="2">Uncharacterized protein</fullName>
    </submittedName>
</protein>
<sequence length="708" mass="79005">MKPASMNFLELNKGQIRLLVILVVSALVITATVLASSGGERTYLTVHTDRDRYVQSDRINVSGELRVDGGKPDATAQVSINFTNSTVYRKRTEVTNGSYSHTLLANFSRNGTYLAEVFAAGLRESTSFEYREVKRGGQSKISKDITKTKTSADKTDSTGKVSPRPVSEAANIDKVNIRDSACKVKVSELVPEQGDNVRYRNSSGQNLKKIEKSSEILVGKRCGRDFRVQDMREQASLLQGEAEIDKEVNWTLEEEGLEVQYETPAPRKNEMNIPEGKRVVVNSNFTGHYKDVKVCSDVESYQKPKIYQLFDSEWEDVSDNPTYNVTSIDEDSDGNYDRVCWNVPILSEKVFEIKTQELNFETGPSYVGENWTAYFEASGLENLTVRIVKGSGKISFGRIEQKTDGSWTQLNPRNTSPLKIEWNGTEDELGRVVYSISEIGDYKIEFEFGDRKANLTNYPGVEQLNYSIDLDNPTIPYKLCKFNDTSWVCDPTKSDGTWDPGYYGNSYTFTQEFTEHFALPQQANVTEFSLRIEDLTNRSIKEMASSKAITFAQLRPSTYPEIVVGSDNQITAKNFSTDLWTYATTNPVKNVDSGDVAPNTAGEEIAVATNGSLILVFVFVPILRDGTVSLLPAGVSHCRGQASVARQFFVTWEPSNLANLRLDQESGVVVYPGDGHQPPNLRILPSPVGYLGLKQLDLLVVLLQDLEL</sequence>
<feature type="compositionally biased region" description="Basic and acidic residues" evidence="1">
    <location>
        <begin position="146"/>
        <end position="157"/>
    </location>
</feature>
<evidence type="ECO:0000313" key="2">
    <source>
        <dbReference type="EMBL" id="KXB06254.1"/>
    </source>
</evidence>
<keyword evidence="3" id="KW-1185">Reference proteome</keyword>
<reference evidence="2 3" key="1">
    <citation type="journal article" date="2016" name="Sci. Rep.">
        <title>Metabolic traits of an uncultured archaeal lineage -MSBL1- from brine pools of the Red Sea.</title>
        <authorList>
            <person name="Mwirichia R."/>
            <person name="Alam I."/>
            <person name="Rashid M."/>
            <person name="Vinu M."/>
            <person name="Ba-Alawi W."/>
            <person name="Anthony Kamau A."/>
            <person name="Kamanda Ngugi D."/>
            <person name="Goker M."/>
            <person name="Klenk H.P."/>
            <person name="Bajic V."/>
            <person name="Stingl U."/>
        </authorList>
    </citation>
    <scope>NUCLEOTIDE SEQUENCE [LARGE SCALE GENOMIC DNA]</scope>
    <source>
        <strain evidence="2">SCGC-AAA382A20</strain>
    </source>
</reference>
<dbReference type="EMBL" id="LHYE01000051">
    <property type="protein sequence ID" value="KXB06254.1"/>
    <property type="molecule type" value="Genomic_DNA"/>
</dbReference>
<gene>
    <name evidence="2" type="ORF">AKJ51_03965</name>
</gene>
<organism evidence="2 3">
    <name type="scientific">candidate division MSBL1 archaeon SCGC-AAA382A20</name>
    <dbReference type="NCBI Taxonomy" id="1698280"/>
    <lineage>
        <taxon>Archaea</taxon>
        <taxon>Methanobacteriati</taxon>
        <taxon>Methanobacteriota</taxon>
        <taxon>candidate division MSBL1</taxon>
    </lineage>
</organism>
<evidence type="ECO:0000313" key="3">
    <source>
        <dbReference type="Proteomes" id="UP000070263"/>
    </source>
</evidence>
<comment type="caution">
    <text evidence="2">The sequence shown here is derived from an EMBL/GenBank/DDBJ whole genome shotgun (WGS) entry which is preliminary data.</text>
</comment>
<name>A0A133VIK8_9EURY</name>
<evidence type="ECO:0000256" key="1">
    <source>
        <dbReference type="SAM" id="MobiDB-lite"/>
    </source>
</evidence>
<dbReference type="Proteomes" id="UP000070263">
    <property type="component" value="Unassembled WGS sequence"/>
</dbReference>